<dbReference type="EMBL" id="CP096255">
    <property type="protein sequence ID" value="UPT90460.1"/>
    <property type="molecule type" value="Genomic_DNA"/>
</dbReference>
<name>A0A8T5VKN7_9BRAD</name>
<organism evidence="1 2">
    <name type="scientific">Bradyrhizobium barranii subsp. apii</name>
    <dbReference type="NCBI Taxonomy" id="2819348"/>
    <lineage>
        <taxon>Bacteria</taxon>
        <taxon>Pseudomonadati</taxon>
        <taxon>Pseudomonadota</taxon>
        <taxon>Alphaproteobacteria</taxon>
        <taxon>Hyphomicrobiales</taxon>
        <taxon>Nitrobacteraceae</taxon>
        <taxon>Bradyrhizobium</taxon>
        <taxon>Bradyrhizobium barranii</taxon>
    </lineage>
</organism>
<dbReference type="Proteomes" id="UP000551709">
    <property type="component" value="Chromosome"/>
</dbReference>
<dbReference type="Gene3D" id="3.30.70.100">
    <property type="match status" value="1"/>
</dbReference>
<evidence type="ECO:0000313" key="1">
    <source>
        <dbReference type="EMBL" id="UPT90460.1"/>
    </source>
</evidence>
<gene>
    <name evidence="1" type="ORF">HAP41_0000016915</name>
</gene>
<dbReference type="InterPro" id="IPR011008">
    <property type="entry name" value="Dimeric_a/b-barrel"/>
</dbReference>
<dbReference type="SUPFAM" id="SSF54909">
    <property type="entry name" value="Dimeric alpha+beta barrel"/>
    <property type="match status" value="1"/>
</dbReference>
<sequence>MPIVQFTRFKTDKPEEMIKIVRQAKKIFEKHGAEFLRLSRFHTGQWAGELLVATRYSNWEVYGKVQEAVANDPEFAQVQADGMKISQLQGRNIADSIDL</sequence>
<protein>
    <submittedName>
        <fullName evidence="1">Uncharacterized protein</fullName>
    </submittedName>
</protein>
<dbReference type="RefSeq" id="WP_166099523.1">
    <property type="nucleotide sequence ID" value="NZ_CP096255.1"/>
</dbReference>
<evidence type="ECO:0000313" key="2">
    <source>
        <dbReference type="Proteomes" id="UP000551709"/>
    </source>
</evidence>
<dbReference type="AlphaFoldDB" id="A0A8T5VKN7"/>
<accession>A0A8T5VKN7</accession>
<reference evidence="1" key="2">
    <citation type="submission" date="2022-04" db="EMBL/GenBank/DDBJ databases">
        <authorList>
            <person name="Bromfield E.S.P."/>
            <person name="Cloutier S."/>
        </authorList>
    </citation>
    <scope>NUCLEOTIDE SEQUENCE</scope>
    <source>
        <strain evidence="1">1S5</strain>
    </source>
</reference>
<proteinExistence type="predicted"/>
<reference evidence="1" key="1">
    <citation type="journal article" date="2017" name="Syst. Appl. Microbiol.">
        <title>Soybeans inoculated with root zone soils of Canadian native legumes harbour diverse and novel Bradyrhizobium spp. that possess agricultural potential.</title>
        <authorList>
            <person name="Bromfield E.S.P."/>
            <person name="Cloutier S."/>
            <person name="Tambong J.T."/>
            <person name="Tran Thi T.V."/>
        </authorList>
    </citation>
    <scope>NUCLEOTIDE SEQUENCE</scope>
    <source>
        <strain evidence="1">1S5</strain>
    </source>
</reference>